<feature type="coiled-coil region" evidence="1">
    <location>
        <begin position="587"/>
        <end position="710"/>
    </location>
</feature>
<feature type="compositionally biased region" description="Polar residues" evidence="2">
    <location>
        <begin position="58"/>
        <end position="87"/>
    </location>
</feature>
<feature type="compositionally biased region" description="Polar residues" evidence="2">
    <location>
        <begin position="17"/>
        <end position="39"/>
    </location>
</feature>
<feature type="compositionally biased region" description="Basic and acidic residues" evidence="2">
    <location>
        <begin position="341"/>
        <end position="354"/>
    </location>
</feature>
<keyword evidence="1" id="KW-0175">Coiled coil</keyword>
<feature type="compositionally biased region" description="Polar residues" evidence="2">
    <location>
        <begin position="464"/>
        <end position="473"/>
    </location>
</feature>
<feature type="compositionally biased region" description="Basic and acidic residues" evidence="2">
    <location>
        <begin position="283"/>
        <end position="298"/>
    </location>
</feature>
<dbReference type="AlphaFoldDB" id="A0A1X7V504"/>
<evidence type="ECO:0000313" key="3">
    <source>
        <dbReference type="EnsemblMetazoa" id="Aqu2.1.34899_001"/>
    </source>
</evidence>
<feature type="region of interest" description="Disordered" evidence="2">
    <location>
        <begin position="335"/>
        <end position="354"/>
    </location>
</feature>
<feature type="compositionally biased region" description="Polar residues" evidence="2">
    <location>
        <begin position="267"/>
        <end position="281"/>
    </location>
</feature>
<evidence type="ECO:0000256" key="1">
    <source>
        <dbReference type="SAM" id="Coils"/>
    </source>
</evidence>
<dbReference type="EnsemblMetazoa" id="Aqu2.1.34899_001">
    <property type="protein sequence ID" value="Aqu2.1.34899_001"/>
    <property type="gene ID" value="Aqu2.1.34899"/>
</dbReference>
<feature type="region of interest" description="Disordered" evidence="2">
    <location>
        <begin position="461"/>
        <end position="515"/>
    </location>
</feature>
<feature type="compositionally biased region" description="Basic residues" evidence="2">
    <location>
        <begin position="1"/>
        <end position="16"/>
    </location>
</feature>
<accession>A0A1X7V504</accession>
<keyword evidence="4" id="KW-1185">Reference proteome</keyword>
<dbReference type="KEGG" id="aqu:100641082"/>
<reference evidence="3" key="2">
    <citation type="submission" date="2017-05" db="UniProtKB">
        <authorList>
            <consortium name="EnsemblMetazoa"/>
        </authorList>
    </citation>
    <scope>IDENTIFICATION</scope>
</reference>
<name>A0A1X7V504_AMPQE</name>
<feature type="region of interest" description="Disordered" evidence="2">
    <location>
        <begin position="1"/>
        <end position="308"/>
    </location>
</feature>
<evidence type="ECO:0000256" key="2">
    <source>
        <dbReference type="SAM" id="MobiDB-lite"/>
    </source>
</evidence>
<sequence>MLKWMKKGKKKKKGKKNGSTSSASHETVSTSESQRTKASSDIGVQAEFSPIRAIPSLLQPSQDTESNVTRSNQESTARISLQRVQQSSEDEEGGTTADESATVSESEDEGHKQPLSQARTHSADIEQTASPIYAKVSKIRNSMPPAIPQRSKTTALSKPREIKKDVSFSSHSGDSQTQQGFNRTNKPPSYPQHGNDSNQKRYKNSGSIVEVITQDSNEIIQLPDEHTSEEEEYTTVTASEDEEHRQPFHHTRTGIEQGTLPMRSESDNIQSALQRDNTSSLRSRKEVSFSSRSSRDSQTRAANRPEVSDFGINIASSSLHSQLVQSIHSPATSVLLSEGSRGGRLEERGESREGIPIEVEVEHEGEPEPQPFPTLPVYSLNKTTELKSGDKTYFLTRKGPDGSEEHFTATVLTPSPSPPKHFLKQQRSLSIPSIGTPPLTSTPIRPAISAHVGISSDHEIHTANHPSNEQTDTGFEIHTANRPSDEQTDTGFVSTRKTKVSREPSSYTVSTQTENRSQYIQNETADSLRTSLALITADLSTYSLLGSESELSLDEASVEQILLQLPTRLTGALKSLNETIAWKDRQLHSHQNEVMRLKKERDSLKYEKQVSAKFTEKQFNGIMNEKKDLEEKCASLKAERDELADSVAVLKEKKKRNKESHKLRVSSLLEESRRLTIERDAIKKDLEMMHESHEQLQKLLQQRKERVQQNEPLLVPAGAVPAIPFKEHKKTIKEFESLVQDVIASSKSKKYINSLKGETMSLKAQLNNIQDECAAIKSEQRDYERRIKRLQTDLHQAREREVMVASELSRAIRSSESLSPEKSVELLPGRSFDRLKYHKRKL</sequence>
<gene>
    <name evidence="3" type="primary">100641082</name>
</gene>
<organism evidence="3">
    <name type="scientific">Amphimedon queenslandica</name>
    <name type="common">Sponge</name>
    <dbReference type="NCBI Taxonomy" id="400682"/>
    <lineage>
        <taxon>Eukaryota</taxon>
        <taxon>Metazoa</taxon>
        <taxon>Porifera</taxon>
        <taxon>Demospongiae</taxon>
        <taxon>Heteroscleromorpha</taxon>
        <taxon>Haplosclerida</taxon>
        <taxon>Niphatidae</taxon>
        <taxon>Amphimedon</taxon>
    </lineage>
</organism>
<evidence type="ECO:0000313" key="4">
    <source>
        <dbReference type="Proteomes" id="UP000007879"/>
    </source>
</evidence>
<dbReference type="EnsemblMetazoa" id="XM_011404926.2">
    <property type="protein sequence ID" value="XP_011403228.2"/>
    <property type="gene ID" value="LOC100641082"/>
</dbReference>
<feature type="coiled-coil region" evidence="1">
    <location>
        <begin position="752"/>
        <end position="800"/>
    </location>
</feature>
<feature type="compositionally biased region" description="Polar residues" evidence="2">
    <location>
        <begin position="503"/>
        <end position="515"/>
    </location>
</feature>
<reference evidence="4" key="1">
    <citation type="journal article" date="2010" name="Nature">
        <title>The Amphimedon queenslandica genome and the evolution of animal complexity.</title>
        <authorList>
            <person name="Srivastava M."/>
            <person name="Simakov O."/>
            <person name="Chapman J."/>
            <person name="Fahey B."/>
            <person name="Gauthier M.E."/>
            <person name="Mitros T."/>
            <person name="Richards G.S."/>
            <person name="Conaco C."/>
            <person name="Dacre M."/>
            <person name="Hellsten U."/>
            <person name="Larroux C."/>
            <person name="Putnam N.H."/>
            <person name="Stanke M."/>
            <person name="Adamska M."/>
            <person name="Darling A."/>
            <person name="Degnan S.M."/>
            <person name="Oakley T.H."/>
            <person name="Plachetzki D.C."/>
            <person name="Zhai Y."/>
            <person name="Adamski M."/>
            <person name="Calcino A."/>
            <person name="Cummins S.F."/>
            <person name="Goodstein D.M."/>
            <person name="Harris C."/>
            <person name="Jackson D.J."/>
            <person name="Leys S.P."/>
            <person name="Shu S."/>
            <person name="Woodcroft B.J."/>
            <person name="Vervoort M."/>
            <person name="Kosik K.S."/>
            <person name="Manning G."/>
            <person name="Degnan B.M."/>
            <person name="Rokhsar D.S."/>
        </authorList>
    </citation>
    <scope>NUCLEOTIDE SEQUENCE [LARGE SCALE GENOMIC DNA]</scope>
</reference>
<protein>
    <submittedName>
        <fullName evidence="3">Uncharacterized protein</fullName>
    </submittedName>
</protein>
<feature type="compositionally biased region" description="Polar residues" evidence="2">
    <location>
        <begin position="114"/>
        <end position="130"/>
    </location>
</feature>
<feature type="compositionally biased region" description="Polar residues" evidence="2">
    <location>
        <begin position="167"/>
        <end position="197"/>
    </location>
</feature>
<proteinExistence type="predicted"/>
<dbReference type="InParanoid" id="A0A1X7V504"/>
<dbReference type="Proteomes" id="UP000007879">
    <property type="component" value="Unassembled WGS sequence"/>
</dbReference>